<feature type="region of interest" description="Disordered" evidence="1">
    <location>
        <begin position="258"/>
        <end position="293"/>
    </location>
</feature>
<feature type="region of interest" description="Disordered" evidence="1">
    <location>
        <begin position="1"/>
        <end position="38"/>
    </location>
</feature>
<dbReference type="KEGG" id="bbis:104979910"/>
<dbReference type="CTD" id="163154"/>
<sequence length="393" mass="41189">MQHPKPFYAPTAPQEGFSPQGLDATDGLDSQPTPACTEPLSAVGSSNLYHPPTPEKEVFPTPPAGFQMAPCGCFFDPRIYRIEWAATDFGQSSLYKLVAVGDGGPAGAPTSPGTYLLEPQHYLKAPVPPPPPAPYPHYQPPPPGGPQYLLPYFPPEGPGPETLLITLPAETALPPGTYSHLKGRLSQLHGPGEPLTFPVKEPPPSPLYPPVPTEPKAADAEVAPLGAGEARTPEVARAFALPEKVLLEDAMKLFDCLPGSAEPEGAPRKPLGPGPALPDSGGGGDDSSGDIRSLHLPDELLSFDYSVPEILDTVSNVDYFFNFKALDEEPLPRPGPPAANTTASAPRAEPPGKRKAGSSTTKKGRQGNKGKQATGPTTAAFSGPRQDLGATPH</sequence>
<dbReference type="Proteomes" id="UP000515208">
    <property type="component" value="Unplaced"/>
</dbReference>
<keyword evidence="2" id="KW-1185">Reference proteome</keyword>
<evidence type="ECO:0000313" key="3">
    <source>
        <dbReference type="RefSeq" id="XP_010826763.1"/>
    </source>
</evidence>
<dbReference type="PANTHER" id="PTHR37871">
    <property type="entry name" value="PROLINE-RICH PROTEIN 22"/>
    <property type="match status" value="1"/>
</dbReference>
<feature type="compositionally biased region" description="Polar residues" evidence="1">
    <location>
        <begin position="369"/>
        <end position="380"/>
    </location>
</feature>
<name>A0A6P3G4R4_BISBB</name>
<dbReference type="RefSeq" id="XP_010826763.1">
    <property type="nucleotide sequence ID" value="XM_010828461.1"/>
</dbReference>
<accession>A0A6P3G4R4</accession>
<dbReference type="Pfam" id="PF15776">
    <property type="entry name" value="PRR22"/>
    <property type="match status" value="1"/>
</dbReference>
<evidence type="ECO:0000313" key="2">
    <source>
        <dbReference type="Proteomes" id="UP000515208"/>
    </source>
</evidence>
<dbReference type="AlphaFoldDB" id="A0A6P3G4R4"/>
<gene>
    <name evidence="3" type="primary">PRR22</name>
</gene>
<proteinExistence type="predicted"/>
<dbReference type="InterPro" id="IPR031535">
    <property type="entry name" value="PRR22"/>
</dbReference>
<organism evidence="2 3">
    <name type="scientific">Bison bison bison</name>
    <name type="common">North American plains bison</name>
    <dbReference type="NCBI Taxonomy" id="43346"/>
    <lineage>
        <taxon>Eukaryota</taxon>
        <taxon>Metazoa</taxon>
        <taxon>Chordata</taxon>
        <taxon>Craniata</taxon>
        <taxon>Vertebrata</taxon>
        <taxon>Euteleostomi</taxon>
        <taxon>Mammalia</taxon>
        <taxon>Eutheria</taxon>
        <taxon>Laurasiatheria</taxon>
        <taxon>Artiodactyla</taxon>
        <taxon>Ruminantia</taxon>
        <taxon>Pecora</taxon>
        <taxon>Bovidae</taxon>
        <taxon>Bovinae</taxon>
        <taxon>Bison</taxon>
    </lineage>
</organism>
<feature type="region of interest" description="Disordered" evidence="1">
    <location>
        <begin position="327"/>
        <end position="393"/>
    </location>
</feature>
<dbReference type="GeneID" id="104979910"/>
<dbReference type="OrthoDB" id="9941921at2759"/>
<dbReference type="PANTHER" id="PTHR37871:SF1">
    <property type="entry name" value="PROLINE-RICH PROTEIN 22"/>
    <property type="match status" value="1"/>
</dbReference>
<reference evidence="3" key="1">
    <citation type="submission" date="2025-08" db="UniProtKB">
        <authorList>
            <consortium name="RefSeq"/>
        </authorList>
    </citation>
    <scope>IDENTIFICATION</scope>
    <source>
        <tissue evidence="3">Blood</tissue>
    </source>
</reference>
<evidence type="ECO:0000256" key="1">
    <source>
        <dbReference type="SAM" id="MobiDB-lite"/>
    </source>
</evidence>
<protein>
    <submittedName>
        <fullName evidence="3">Proline-rich protein 22</fullName>
    </submittedName>
</protein>